<evidence type="ECO:0000256" key="3">
    <source>
        <dbReference type="ARBA" id="ARBA00022679"/>
    </source>
</evidence>
<evidence type="ECO:0000313" key="17">
    <source>
        <dbReference type="EMBL" id="GMM35624.1"/>
    </source>
</evidence>
<accession>A0AAV5QMF6</accession>
<evidence type="ECO:0000256" key="10">
    <source>
        <dbReference type="ARBA" id="ARBA00023136"/>
    </source>
</evidence>
<evidence type="ECO:0000313" key="18">
    <source>
        <dbReference type="Proteomes" id="UP001360560"/>
    </source>
</evidence>
<dbReference type="GO" id="GO:0005789">
    <property type="term" value="C:endoplasmic reticulum membrane"/>
    <property type="evidence" value="ECO:0007669"/>
    <property type="project" value="UniProtKB-SubCell"/>
</dbReference>
<dbReference type="CDD" id="cd23799">
    <property type="entry name" value="UBCc_UBE2J"/>
    <property type="match status" value="1"/>
</dbReference>
<evidence type="ECO:0000256" key="1">
    <source>
        <dbReference type="ARBA" id="ARBA00004586"/>
    </source>
</evidence>
<dbReference type="AlphaFoldDB" id="A0AAV5QMF6"/>
<evidence type="ECO:0000256" key="15">
    <source>
        <dbReference type="ARBA" id="ARBA00043952"/>
    </source>
</evidence>
<feature type="domain" description="UBC core" evidence="16">
    <location>
        <begin position="4"/>
        <end position="154"/>
    </location>
</feature>
<comment type="subcellular location">
    <subcellularLocation>
        <location evidence="1">Endoplasmic reticulum membrane</location>
    </subcellularLocation>
</comment>
<dbReference type="GO" id="GO:0005524">
    <property type="term" value="F:ATP binding"/>
    <property type="evidence" value="ECO:0007669"/>
    <property type="project" value="UniProtKB-KW"/>
</dbReference>
<keyword evidence="7" id="KW-0256">Endoplasmic reticulum</keyword>
<proteinExistence type="predicted"/>
<keyword evidence="6" id="KW-0833">Ubl conjugation pathway</keyword>
<dbReference type="Pfam" id="PF00179">
    <property type="entry name" value="UQ_con"/>
    <property type="match status" value="1"/>
</dbReference>
<evidence type="ECO:0000256" key="4">
    <source>
        <dbReference type="ARBA" id="ARBA00022692"/>
    </source>
</evidence>
<dbReference type="InterPro" id="IPR016135">
    <property type="entry name" value="UBQ-conjugating_enzyme/RWD"/>
</dbReference>
<sequence>MSLQAQKRLTREYKNIQKNPPPYITAKPNEDNILEWHYVITGPPDTCYVGGQYHGTLTFQKDYPFKPPAIRMITPSGRFEPNTRLCLSMSDFHPDTWNPAWSVATILTGLLSFMTSEEPTTGSIRTSVEMKKKLAKVSKKWNNASRSFIKNFPELIAENERSIKQEALIEQKKSSILKQDNPKDMVADINKIQDVEERLRAAALNDDQQELESKHSIWMYSFLLVIILAIGAKLSKVQ</sequence>
<dbReference type="GO" id="GO:0061631">
    <property type="term" value="F:ubiquitin conjugating enzyme activity"/>
    <property type="evidence" value="ECO:0007669"/>
    <property type="project" value="UniProtKB-EC"/>
</dbReference>
<dbReference type="Gene3D" id="3.10.110.10">
    <property type="entry name" value="Ubiquitin Conjugating Enzyme"/>
    <property type="match status" value="1"/>
</dbReference>
<dbReference type="InterPro" id="IPR000608">
    <property type="entry name" value="UBC"/>
</dbReference>
<dbReference type="InterPro" id="IPR050113">
    <property type="entry name" value="Ub_conjugating_enzyme"/>
</dbReference>
<keyword evidence="18" id="KW-1185">Reference proteome</keyword>
<dbReference type="EC" id="2.3.2.23" evidence="2"/>
<evidence type="ECO:0000256" key="12">
    <source>
        <dbReference type="ARBA" id="ARBA00041570"/>
    </source>
</evidence>
<keyword evidence="5" id="KW-0547">Nucleotide-binding</keyword>
<dbReference type="RefSeq" id="XP_064852624.1">
    <property type="nucleotide sequence ID" value="XM_064996552.1"/>
</dbReference>
<keyword evidence="3" id="KW-0808">Transferase</keyword>
<dbReference type="Proteomes" id="UP001360560">
    <property type="component" value="Unassembled WGS sequence"/>
</dbReference>
<name>A0AAV5QMF6_9ASCO</name>
<keyword evidence="9" id="KW-1133">Transmembrane helix</keyword>
<keyword evidence="4" id="KW-0812">Transmembrane</keyword>
<dbReference type="FunFam" id="3.10.110.10:FF:000023">
    <property type="entry name" value="Ubiquitin-conjugating enzyme E2 J2"/>
    <property type="match status" value="1"/>
</dbReference>
<protein>
    <recommendedName>
        <fullName evidence="11">Ubiquitin-conjugating enzyme E2 6</fullName>
        <ecNumber evidence="2">2.3.2.23</ecNumber>
    </recommendedName>
    <alternativeName>
        <fullName evidence="13">E2 ubiquitin-conjugating enzyme 6</fullName>
    </alternativeName>
    <alternativeName>
        <fullName evidence="14">Ubiquitin carrier protein UBC6</fullName>
    </alternativeName>
    <alternativeName>
        <fullName evidence="12">Ubiquitin-protein ligase UBC6</fullName>
    </alternativeName>
</protein>
<evidence type="ECO:0000256" key="7">
    <source>
        <dbReference type="ARBA" id="ARBA00022824"/>
    </source>
</evidence>
<comment type="caution">
    <text evidence="17">The sequence shown here is derived from an EMBL/GenBank/DDBJ whole genome shotgun (WGS) entry which is preliminary data.</text>
</comment>
<dbReference type="SUPFAM" id="SSF54495">
    <property type="entry name" value="UBC-like"/>
    <property type="match status" value="1"/>
</dbReference>
<evidence type="ECO:0000256" key="14">
    <source>
        <dbReference type="ARBA" id="ARBA00042191"/>
    </source>
</evidence>
<comment type="pathway">
    <text evidence="15">Protein modification.</text>
</comment>
<evidence type="ECO:0000256" key="6">
    <source>
        <dbReference type="ARBA" id="ARBA00022786"/>
    </source>
</evidence>
<keyword evidence="8" id="KW-0067">ATP-binding</keyword>
<evidence type="ECO:0000256" key="8">
    <source>
        <dbReference type="ARBA" id="ARBA00022840"/>
    </source>
</evidence>
<dbReference type="PROSITE" id="PS50127">
    <property type="entry name" value="UBC_2"/>
    <property type="match status" value="1"/>
</dbReference>
<evidence type="ECO:0000256" key="13">
    <source>
        <dbReference type="ARBA" id="ARBA00042181"/>
    </source>
</evidence>
<organism evidence="17 18">
    <name type="scientific">Saccharomycopsis crataegensis</name>
    <dbReference type="NCBI Taxonomy" id="43959"/>
    <lineage>
        <taxon>Eukaryota</taxon>
        <taxon>Fungi</taxon>
        <taxon>Dikarya</taxon>
        <taxon>Ascomycota</taxon>
        <taxon>Saccharomycotina</taxon>
        <taxon>Saccharomycetes</taxon>
        <taxon>Saccharomycopsidaceae</taxon>
        <taxon>Saccharomycopsis</taxon>
    </lineage>
</organism>
<evidence type="ECO:0000256" key="9">
    <source>
        <dbReference type="ARBA" id="ARBA00022989"/>
    </source>
</evidence>
<evidence type="ECO:0000256" key="11">
    <source>
        <dbReference type="ARBA" id="ARBA00039885"/>
    </source>
</evidence>
<evidence type="ECO:0000259" key="16">
    <source>
        <dbReference type="PROSITE" id="PS50127"/>
    </source>
</evidence>
<dbReference type="EMBL" id="BTFZ01000010">
    <property type="protein sequence ID" value="GMM35624.1"/>
    <property type="molecule type" value="Genomic_DNA"/>
</dbReference>
<evidence type="ECO:0000256" key="5">
    <source>
        <dbReference type="ARBA" id="ARBA00022741"/>
    </source>
</evidence>
<dbReference type="GeneID" id="90073603"/>
<evidence type="ECO:0000256" key="2">
    <source>
        <dbReference type="ARBA" id="ARBA00012486"/>
    </source>
</evidence>
<gene>
    <name evidence="17" type="ORF">DASC09_029490</name>
</gene>
<dbReference type="SMART" id="SM00212">
    <property type="entry name" value="UBCc"/>
    <property type="match status" value="1"/>
</dbReference>
<reference evidence="17 18" key="1">
    <citation type="journal article" date="2023" name="Elife">
        <title>Identification of key yeast species and microbe-microbe interactions impacting larval growth of Drosophila in the wild.</title>
        <authorList>
            <person name="Mure A."/>
            <person name="Sugiura Y."/>
            <person name="Maeda R."/>
            <person name="Honda K."/>
            <person name="Sakurai N."/>
            <person name="Takahashi Y."/>
            <person name="Watada M."/>
            <person name="Katoh T."/>
            <person name="Gotoh A."/>
            <person name="Gotoh Y."/>
            <person name="Taniguchi I."/>
            <person name="Nakamura K."/>
            <person name="Hayashi T."/>
            <person name="Katayama T."/>
            <person name="Uemura T."/>
            <person name="Hattori Y."/>
        </authorList>
    </citation>
    <scope>NUCLEOTIDE SEQUENCE [LARGE SCALE GENOMIC DNA]</scope>
    <source>
        <strain evidence="17 18">SC-9</strain>
    </source>
</reference>
<keyword evidence="10" id="KW-0472">Membrane</keyword>
<dbReference type="PANTHER" id="PTHR24067">
    <property type="entry name" value="UBIQUITIN-CONJUGATING ENZYME E2"/>
    <property type="match status" value="1"/>
</dbReference>